<dbReference type="Proteomes" id="UP001314205">
    <property type="component" value="Unassembled WGS sequence"/>
</dbReference>
<evidence type="ECO:0000313" key="3">
    <source>
        <dbReference type="Proteomes" id="UP001314205"/>
    </source>
</evidence>
<dbReference type="InterPro" id="IPR040647">
    <property type="entry name" value="SPIN-DOC_Znf-C2H2"/>
</dbReference>
<evidence type="ECO:0000259" key="1">
    <source>
        <dbReference type="Pfam" id="PF18658"/>
    </source>
</evidence>
<dbReference type="EMBL" id="CAVLGL010000083">
    <property type="protein sequence ID" value="CAK1589135.1"/>
    <property type="molecule type" value="Genomic_DNA"/>
</dbReference>
<proteinExistence type="predicted"/>
<evidence type="ECO:0000313" key="2">
    <source>
        <dbReference type="EMBL" id="CAK1589135.1"/>
    </source>
</evidence>
<accession>A0AAV1L2W4</accession>
<dbReference type="PANTHER" id="PTHR45913:SF5">
    <property type="entry name" value="GENERAL TRANSCRIPTION FACTOR II-I REPEAT DOMAIN-CONTAINING PROTEIN 2A-LIKE PROTEIN"/>
    <property type="match status" value="1"/>
</dbReference>
<sequence>MDKPGPSKKRKVKDENRQFQEIWTEKYFFVWSHNKVVCLICKNSVAIAKEYNVKRHYETQHPTFTKFTGELRKQKMLSLERELIGQQAMFAKPIQDSETATEVSYEISRMIAKRSRPFNDGDFVKECIEIAAKKMCPEAAKKFEKFQLNRMTIQRRIMSLSGNIAEQLNEKTNIIEFFSLALDESTDISSTAQFLIFIRGVTQDFEVLEELLGMCSLKGQTRGVDILNVILDECSKTDLDLSKLSGVATDGAPSMIGVNSGLVTLLKKHLQEKNINAEDLMQFHCIIHQEALCSKKIEFQNVMKVVVLTVNFIKSRGLNHRQFKQFLDDIESEYGDLLYYTEVRWLSRGLTLERFLNLIEEIGIFLAKKQRDVPELKNPDCLCDLAFLVDITNHLNVLITRLQGKNQLISQLYAHVASFQCKLTLFRSQLNSGNYNHFPNYKKMAEKFNKAAINFSYVEKLDILIQSFQDRFSEFKKVKPLLDIFSNPFTISVDNASESMELEIIDIQNDQDLRNKFNEGDLLNFYRCIDKNTLEAVLRVATSKFEPNIKKIVSTMQCHASN</sequence>
<dbReference type="AlphaFoldDB" id="A0AAV1L2W4"/>
<name>A0AAV1L2W4_9NEOP</name>
<feature type="domain" description="SPIN-DOC-like zinc-finger" evidence="1">
    <location>
        <begin position="20"/>
        <end position="75"/>
    </location>
</feature>
<keyword evidence="3" id="KW-1185">Reference proteome</keyword>
<dbReference type="InterPro" id="IPR012337">
    <property type="entry name" value="RNaseH-like_sf"/>
</dbReference>
<organism evidence="2 3">
    <name type="scientific">Parnassius mnemosyne</name>
    <name type="common">clouded apollo</name>
    <dbReference type="NCBI Taxonomy" id="213953"/>
    <lineage>
        <taxon>Eukaryota</taxon>
        <taxon>Metazoa</taxon>
        <taxon>Ecdysozoa</taxon>
        <taxon>Arthropoda</taxon>
        <taxon>Hexapoda</taxon>
        <taxon>Insecta</taxon>
        <taxon>Pterygota</taxon>
        <taxon>Neoptera</taxon>
        <taxon>Endopterygota</taxon>
        <taxon>Lepidoptera</taxon>
        <taxon>Glossata</taxon>
        <taxon>Ditrysia</taxon>
        <taxon>Papilionoidea</taxon>
        <taxon>Papilionidae</taxon>
        <taxon>Parnassiinae</taxon>
        <taxon>Parnassini</taxon>
        <taxon>Parnassius</taxon>
        <taxon>Driopa</taxon>
    </lineage>
</organism>
<dbReference type="PANTHER" id="PTHR45913">
    <property type="entry name" value="EPM2A-INTERACTING PROTEIN 1"/>
    <property type="match status" value="1"/>
</dbReference>
<dbReference type="SUPFAM" id="SSF53098">
    <property type="entry name" value="Ribonuclease H-like"/>
    <property type="match status" value="1"/>
</dbReference>
<dbReference type="Pfam" id="PF18658">
    <property type="entry name" value="zf-C2H2_12"/>
    <property type="match status" value="1"/>
</dbReference>
<reference evidence="2 3" key="1">
    <citation type="submission" date="2023-11" db="EMBL/GenBank/DDBJ databases">
        <authorList>
            <person name="Hedman E."/>
            <person name="Englund M."/>
            <person name="Stromberg M."/>
            <person name="Nyberg Akerstrom W."/>
            <person name="Nylinder S."/>
            <person name="Jareborg N."/>
            <person name="Kallberg Y."/>
            <person name="Kronander E."/>
        </authorList>
    </citation>
    <scope>NUCLEOTIDE SEQUENCE [LARGE SCALE GENOMIC DNA]</scope>
</reference>
<protein>
    <recommendedName>
        <fullName evidence="1">SPIN-DOC-like zinc-finger domain-containing protein</fullName>
    </recommendedName>
</protein>
<gene>
    <name evidence="2" type="ORF">PARMNEM_LOCUS9678</name>
</gene>
<comment type="caution">
    <text evidence="2">The sequence shown here is derived from an EMBL/GenBank/DDBJ whole genome shotgun (WGS) entry which is preliminary data.</text>
</comment>